<dbReference type="AlphaFoldDB" id="A0A1A9UII5"/>
<accession>A0A1A9UII5</accession>
<protein>
    <submittedName>
        <fullName evidence="2">Uncharacterized protein</fullName>
    </submittedName>
</protein>
<evidence type="ECO:0000313" key="2">
    <source>
        <dbReference type="EnsemblMetazoa" id="GAUT006002-PA"/>
    </source>
</evidence>
<evidence type="ECO:0000313" key="3">
    <source>
        <dbReference type="Proteomes" id="UP000078200"/>
    </source>
</evidence>
<name>A0A1A9UII5_GLOAU</name>
<proteinExistence type="predicted"/>
<sequence length="151" mass="17144">MQASEANGIHHQVVGGIHSKDIIITSWAPDFSHGRESRIYCVLGFNLEEKTLGDRVTSWRAAVSADKRPVIMTKKPEVKEIYKIGLVKLEKPIQLDVEIGGYTFIKLPDVNREQEEHFATLRISVKSWFKEETPSPSTDQWKTKTPFGLAH</sequence>
<dbReference type="STRING" id="7395.A0A1A9UII5"/>
<dbReference type="VEuPathDB" id="VectorBase:GAUT006002"/>
<dbReference type="Proteomes" id="UP000078200">
    <property type="component" value="Unassembled WGS sequence"/>
</dbReference>
<dbReference type="EnsemblMetazoa" id="GAUT006002-RA">
    <property type="protein sequence ID" value="GAUT006002-PA"/>
    <property type="gene ID" value="GAUT006002"/>
</dbReference>
<keyword evidence="3" id="KW-1185">Reference proteome</keyword>
<feature type="region of interest" description="Disordered" evidence="1">
    <location>
        <begin position="132"/>
        <end position="151"/>
    </location>
</feature>
<organism evidence="2 3">
    <name type="scientific">Glossina austeni</name>
    <name type="common">Savannah tsetse fly</name>
    <dbReference type="NCBI Taxonomy" id="7395"/>
    <lineage>
        <taxon>Eukaryota</taxon>
        <taxon>Metazoa</taxon>
        <taxon>Ecdysozoa</taxon>
        <taxon>Arthropoda</taxon>
        <taxon>Hexapoda</taxon>
        <taxon>Insecta</taxon>
        <taxon>Pterygota</taxon>
        <taxon>Neoptera</taxon>
        <taxon>Endopterygota</taxon>
        <taxon>Diptera</taxon>
        <taxon>Brachycera</taxon>
        <taxon>Muscomorpha</taxon>
        <taxon>Hippoboscoidea</taxon>
        <taxon>Glossinidae</taxon>
        <taxon>Glossina</taxon>
    </lineage>
</organism>
<reference evidence="2" key="1">
    <citation type="submission" date="2020-05" db="UniProtKB">
        <authorList>
            <consortium name="EnsemblMetazoa"/>
        </authorList>
    </citation>
    <scope>IDENTIFICATION</scope>
    <source>
        <strain evidence="2">TTRI</strain>
    </source>
</reference>
<evidence type="ECO:0000256" key="1">
    <source>
        <dbReference type="SAM" id="MobiDB-lite"/>
    </source>
</evidence>